<proteinExistence type="predicted"/>
<dbReference type="Gene3D" id="3.80.10.10">
    <property type="entry name" value="Ribonuclease Inhibitor"/>
    <property type="match status" value="1"/>
</dbReference>
<dbReference type="InterPro" id="IPR032675">
    <property type="entry name" value="LRR_dom_sf"/>
</dbReference>
<name>A0ABR4QC83_9CEST</name>
<evidence type="ECO:0000313" key="2">
    <source>
        <dbReference type="EMBL" id="KAL5107343.1"/>
    </source>
</evidence>
<evidence type="ECO:0000256" key="1">
    <source>
        <dbReference type="SAM" id="MobiDB-lite"/>
    </source>
</evidence>
<dbReference type="Proteomes" id="UP001651158">
    <property type="component" value="Unassembled WGS sequence"/>
</dbReference>
<comment type="caution">
    <text evidence="2">The sequence shown here is derived from an EMBL/GenBank/DDBJ whole genome shotgun (WGS) entry which is preliminary data.</text>
</comment>
<organism evidence="2 3">
    <name type="scientific">Taenia crassiceps</name>
    <dbReference type="NCBI Taxonomy" id="6207"/>
    <lineage>
        <taxon>Eukaryota</taxon>
        <taxon>Metazoa</taxon>
        <taxon>Spiralia</taxon>
        <taxon>Lophotrochozoa</taxon>
        <taxon>Platyhelminthes</taxon>
        <taxon>Cestoda</taxon>
        <taxon>Eucestoda</taxon>
        <taxon>Cyclophyllidea</taxon>
        <taxon>Taeniidae</taxon>
        <taxon>Taenia</taxon>
    </lineage>
</organism>
<keyword evidence="3" id="KW-1185">Reference proteome</keyword>
<dbReference type="EMBL" id="JAKROA010000004">
    <property type="protein sequence ID" value="KAL5107343.1"/>
    <property type="molecule type" value="Genomic_DNA"/>
</dbReference>
<evidence type="ECO:0000313" key="3">
    <source>
        <dbReference type="Proteomes" id="UP001651158"/>
    </source>
</evidence>
<protein>
    <submittedName>
        <fullName evidence="2">Capping protein Arp2/3 and myosin-I linker protein 2</fullName>
    </submittedName>
</protein>
<sequence>MFALKVFIEPENMIISVYMYMLKGANYSTSSGDAILVEGDDTLQLLASEKTCGNPDINIQERFACKEHKILRFPDFVSNFSDDSSNYAICPLLSAPFFTVLDLGDLKMGKDFISLCSVGLRTNKAIRSLVFRDSQIDSVRLGSLLRSLPNSSKLRKLDIVSKDVELSKVFGDLKPTIYQQLIDLSVGPRKIDNDTFMKTITHIKPTSSEKLPLRRIVLSNTCIPFPALKVLTSMTPQLRELVLNRCDLDVSVVCIALNFSSCTLLENLSLAENKFITFDAAIKDYFASLRFLQRLSLKGTTGENASNVMKMLFKGLRKVENPVYNQLSLDLGDCKLDAKAAEVIAKCMPKVGQLKKVLLDQNAFGDKITDIIKCLPKCPRLEHIALGHRERSMESGVLKKLAEKISLPECKVNKLTLSQLGSNKELCEFLRFIVTRGKRLAYLDISDYTLEDDDSKYILGLIQWVDSNDPFILICNRCFNTSTRTDLKRLAKQKGLLINQCEKNITVLKQPESDVKGLMEVEKFNNAIVTPSPELCDADLELTRLAIRLQSKMPTNNVEKLEPHYTKIHQAKIALREYSKLPSMHVELLNAALDPEECNLAVDRAMNDVEAALQRALQSFQDESCQRLKDIVYHKALQSLASITKFSPQITESYLEPLHRLLSQVESSIRSMLLDTSVKVAEEMLCRVTNSLRDDIETCLNGFPDRVELKPSKSVNIAEKEPAFSPRRSYTMSGIVGEYGVENALYASDTPFTGLKSAPPRNERECAAVVWASKKESSSSELSGSPVNEYNPVCDQEFSEIQMPVVRARPIRQKTHTVTTIIHTADSEVVHGPVDAVDLFPTSNPPPKEAGEASSDDQYDVEPPSPMKSPFRSPLTKPAIPGMNNDAIVDTIRNKYFSLQKPPQPPLQPSVPYDPAASMDDAPGTVAQLKQRFENNSSNI</sequence>
<accession>A0ABR4QC83</accession>
<dbReference type="SUPFAM" id="SSF52047">
    <property type="entry name" value="RNI-like"/>
    <property type="match status" value="1"/>
</dbReference>
<feature type="region of interest" description="Disordered" evidence="1">
    <location>
        <begin position="836"/>
        <end position="923"/>
    </location>
</feature>
<reference evidence="2 3" key="1">
    <citation type="journal article" date="2022" name="Front. Cell. Infect. Microbiol.">
        <title>The Genomes of Two Strains of Taenia crassiceps the Animal Model for the Study of Human Cysticercosis.</title>
        <authorList>
            <person name="Bobes R.J."/>
            <person name="Estrada K."/>
            <person name="Rios-Valencia D.G."/>
            <person name="Calderon-Gallegos A."/>
            <person name="de la Torre P."/>
            <person name="Carrero J.C."/>
            <person name="Sanchez-Flores A."/>
            <person name="Laclette J.P."/>
        </authorList>
    </citation>
    <scope>NUCLEOTIDE SEQUENCE [LARGE SCALE GENOMIC DNA]</scope>
    <source>
        <strain evidence="2">WFUcys</strain>
    </source>
</reference>
<gene>
    <name evidence="2" type="ORF">TcWFU_001377</name>
</gene>